<dbReference type="AlphaFoldDB" id="A0AAP2W706"/>
<evidence type="ECO:0000256" key="12">
    <source>
        <dbReference type="ARBA" id="ARBA00033018"/>
    </source>
</evidence>
<keyword evidence="6 14" id="KW-0812">Transmembrane</keyword>
<comment type="function">
    <text evidence="1">This protein catalyzes the committed step to the synthesis of the acidic phospholipids.</text>
</comment>
<evidence type="ECO:0000313" key="15">
    <source>
        <dbReference type="EMBL" id="MCD2491878.1"/>
    </source>
</evidence>
<dbReference type="GO" id="GO:0016020">
    <property type="term" value="C:membrane"/>
    <property type="evidence" value="ECO:0007669"/>
    <property type="project" value="UniProtKB-SubCell"/>
</dbReference>
<dbReference type="InterPro" id="IPR050324">
    <property type="entry name" value="CDP-alcohol_PTase-I"/>
</dbReference>
<comment type="caution">
    <text evidence="15">The sequence shown here is derived from an EMBL/GenBank/DDBJ whole genome shotgun (WGS) entry which is preliminary data.</text>
</comment>
<keyword evidence="4" id="KW-0444">Lipid biosynthesis</keyword>
<evidence type="ECO:0000256" key="1">
    <source>
        <dbReference type="ARBA" id="ARBA00003973"/>
    </source>
</evidence>
<evidence type="ECO:0000256" key="7">
    <source>
        <dbReference type="ARBA" id="ARBA00022989"/>
    </source>
</evidence>
<dbReference type="Proteomes" id="UP001299265">
    <property type="component" value="Unassembled WGS sequence"/>
</dbReference>
<dbReference type="RefSeq" id="WP_231061783.1">
    <property type="nucleotide sequence ID" value="NZ_JAJNOR010000001.1"/>
</dbReference>
<evidence type="ECO:0000256" key="2">
    <source>
        <dbReference type="ARBA" id="ARBA00004141"/>
    </source>
</evidence>
<feature type="transmembrane region" description="Helical" evidence="14">
    <location>
        <begin position="20"/>
        <end position="36"/>
    </location>
</feature>
<name>A0AAP2W706_9FIRM</name>
<evidence type="ECO:0000256" key="9">
    <source>
        <dbReference type="ARBA" id="ARBA00023136"/>
    </source>
</evidence>
<dbReference type="PANTHER" id="PTHR14269">
    <property type="entry name" value="CDP-DIACYLGLYCEROL--GLYCEROL-3-PHOSPHATE 3-PHOSPHATIDYLTRANSFERASE-RELATED"/>
    <property type="match status" value="1"/>
</dbReference>
<accession>A0AAP2W706</accession>
<evidence type="ECO:0000256" key="3">
    <source>
        <dbReference type="ARBA" id="ARBA00010441"/>
    </source>
</evidence>
<keyword evidence="8" id="KW-0443">Lipid metabolism</keyword>
<keyword evidence="11" id="KW-1208">Phospholipid metabolism</keyword>
<dbReference type="PROSITE" id="PS00379">
    <property type="entry name" value="CDP_ALCOHOL_P_TRANSF"/>
    <property type="match status" value="1"/>
</dbReference>
<dbReference type="InterPro" id="IPR000462">
    <property type="entry name" value="CDP-OH_P_trans"/>
</dbReference>
<protein>
    <recommendedName>
        <fullName evidence="12">Phosphatidylglycerophosphate synthase</fullName>
    </recommendedName>
</protein>
<organism evidence="15 16">
    <name type="scientific">Lientehia hominis</name>
    <dbReference type="NCBI Taxonomy" id="2897778"/>
    <lineage>
        <taxon>Bacteria</taxon>
        <taxon>Bacillati</taxon>
        <taxon>Bacillota</taxon>
        <taxon>Clostridia</taxon>
        <taxon>Lachnospirales</taxon>
        <taxon>Lachnospiraceae</taxon>
        <taxon>Lientehia</taxon>
    </lineage>
</organism>
<keyword evidence="9 14" id="KW-0472">Membrane</keyword>
<evidence type="ECO:0000313" key="16">
    <source>
        <dbReference type="Proteomes" id="UP001299265"/>
    </source>
</evidence>
<keyword evidence="7 14" id="KW-1133">Transmembrane helix</keyword>
<dbReference type="InterPro" id="IPR004570">
    <property type="entry name" value="Phosphatidylglycerol_P_synth"/>
</dbReference>
<feature type="transmembrane region" description="Helical" evidence="14">
    <location>
        <begin position="157"/>
        <end position="182"/>
    </location>
</feature>
<comment type="subcellular location">
    <subcellularLocation>
        <location evidence="2">Membrane</location>
        <topology evidence="2">Multi-pass membrane protein</topology>
    </subcellularLocation>
</comment>
<dbReference type="InterPro" id="IPR043130">
    <property type="entry name" value="CDP-OH_PTrfase_TM_dom"/>
</dbReference>
<evidence type="ECO:0000256" key="5">
    <source>
        <dbReference type="ARBA" id="ARBA00022679"/>
    </source>
</evidence>
<evidence type="ECO:0000256" key="6">
    <source>
        <dbReference type="ARBA" id="ARBA00022692"/>
    </source>
</evidence>
<dbReference type="PIRSF" id="PIRSF000847">
    <property type="entry name" value="Phos_ph_gly_syn"/>
    <property type="match status" value="1"/>
</dbReference>
<dbReference type="GO" id="GO:0008444">
    <property type="term" value="F:CDP-diacylglycerol-glycerol-3-phosphate 3-phosphatidyltransferase activity"/>
    <property type="evidence" value="ECO:0007669"/>
    <property type="project" value="InterPro"/>
</dbReference>
<sequence length="187" mass="21288">MKENGEEYNKIITIPNMMSFFRLALLPVFACIYLNAKTVRGYQTAALVLFISALTDMLDGKIARKYHMISRLGKALDPIADKMTHIVVVFCLCSRYRQVWILLVILAVKESFMGIMGIIYLRKGRMLDGAHFFGKVCTTVLFAVLLVLVFLPQMSVFWVNMLVAAACAACLVTWVLYIPVFWKMKDK</sequence>
<gene>
    <name evidence="15" type="ORF">LQE92_04460</name>
</gene>
<keyword evidence="10" id="KW-0594">Phospholipid biosynthesis</keyword>
<keyword evidence="16" id="KW-1185">Reference proteome</keyword>
<evidence type="ECO:0000256" key="8">
    <source>
        <dbReference type="ARBA" id="ARBA00023098"/>
    </source>
</evidence>
<dbReference type="Pfam" id="PF01066">
    <property type="entry name" value="CDP-OH_P_transf"/>
    <property type="match status" value="1"/>
</dbReference>
<feature type="transmembrane region" description="Helical" evidence="14">
    <location>
        <begin position="133"/>
        <end position="151"/>
    </location>
</feature>
<reference evidence="15 16" key="1">
    <citation type="submission" date="2021-11" db="EMBL/GenBank/DDBJ databases">
        <title>Lacrimispora sp. nov. NSJ-141 isolated from human feces.</title>
        <authorList>
            <person name="Abdugheni R."/>
        </authorList>
    </citation>
    <scope>NUCLEOTIDE SEQUENCE [LARGE SCALE GENOMIC DNA]</scope>
    <source>
        <strain evidence="15 16">NSJ-141</strain>
    </source>
</reference>
<dbReference type="EMBL" id="JAJNOR010000001">
    <property type="protein sequence ID" value="MCD2491878.1"/>
    <property type="molecule type" value="Genomic_DNA"/>
</dbReference>
<dbReference type="GO" id="GO:0046474">
    <property type="term" value="P:glycerophospholipid biosynthetic process"/>
    <property type="evidence" value="ECO:0007669"/>
    <property type="project" value="TreeGrafter"/>
</dbReference>
<proteinExistence type="inferred from homology"/>
<evidence type="ECO:0000256" key="10">
    <source>
        <dbReference type="ARBA" id="ARBA00023209"/>
    </source>
</evidence>
<dbReference type="Gene3D" id="1.20.120.1760">
    <property type="match status" value="1"/>
</dbReference>
<keyword evidence="5 13" id="KW-0808">Transferase</keyword>
<dbReference type="InterPro" id="IPR048254">
    <property type="entry name" value="CDP_ALCOHOL_P_TRANSF_CS"/>
</dbReference>
<evidence type="ECO:0000256" key="11">
    <source>
        <dbReference type="ARBA" id="ARBA00023264"/>
    </source>
</evidence>
<dbReference type="PANTHER" id="PTHR14269:SF11">
    <property type="entry name" value="CDP-DIACYLGLYCEROL--GLYCEROL-3-PHOSPHATE 3-PHOSPHATIDYLTRANSFERASE"/>
    <property type="match status" value="1"/>
</dbReference>
<evidence type="ECO:0000256" key="14">
    <source>
        <dbReference type="SAM" id="Phobius"/>
    </source>
</evidence>
<evidence type="ECO:0000256" key="4">
    <source>
        <dbReference type="ARBA" id="ARBA00022516"/>
    </source>
</evidence>
<evidence type="ECO:0000256" key="13">
    <source>
        <dbReference type="RuleBase" id="RU003750"/>
    </source>
</evidence>
<feature type="transmembrane region" description="Helical" evidence="14">
    <location>
        <begin position="103"/>
        <end position="121"/>
    </location>
</feature>
<comment type="similarity">
    <text evidence="3 13">Belongs to the CDP-alcohol phosphatidyltransferase class-I family.</text>
</comment>